<comment type="caution">
    <text evidence="1">The sequence shown here is derived from an EMBL/GenBank/DDBJ whole genome shotgun (WGS) entry which is preliminary data.</text>
</comment>
<protein>
    <submittedName>
        <fullName evidence="1">Uncharacterized protein</fullName>
    </submittedName>
</protein>
<reference evidence="1 2" key="1">
    <citation type="submission" date="2023-07" db="EMBL/GenBank/DDBJ databases">
        <title>Genomic Encyclopedia of Type Strains, Phase IV (KMG-IV): sequencing the most valuable type-strain genomes for metagenomic binning, comparative biology and taxonomic classification.</title>
        <authorList>
            <person name="Goeker M."/>
        </authorList>
    </citation>
    <scope>NUCLEOTIDE SEQUENCE [LARGE SCALE GENOMIC DNA]</scope>
    <source>
        <strain evidence="1 2">DSM 22170</strain>
    </source>
</reference>
<dbReference type="EMBL" id="JAVDQH010000001">
    <property type="protein sequence ID" value="MDR6242230.1"/>
    <property type="molecule type" value="Genomic_DNA"/>
</dbReference>
<sequence>MRSSLINVSKVQKDICPGCSPVSFVYNEQD</sequence>
<evidence type="ECO:0000313" key="1">
    <source>
        <dbReference type="EMBL" id="MDR6242230.1"/>
    </source>
</evidence>
<accession>A0ABU1ISK5</accession>
<organism evidence="1 2">
    <name type="scientific">Paenibacillus hunanensis</name>
    <dbReference type="NCBI Taxonomy" id="539262"/>
    <lineage>
        <taxon>Bacteria</taxon>
        <taxon>Bacillati</taxon>
        <taxon>Bacillota</taxon>
        <taxon>Bacilli</taxon>
        <taxon>Bacillales</taxon>
        <taxon>Paenibacillaceae</taxon>
        <taxon>Paenibacillus</taxon>
    </lineage>
</organism>
<evidence type="ECO:0000313" key="2">
    <source>
        <dbReference type="Proteomes" id="UP001185028"/>
    </source>
</evidence>
<name>A0ABU1ISK5_9BACL</name>
<gene>
    <name evidence="1" type="ORF">JOC58_000114</name>
</gene>
<keyword evidence="2" id="KW-1185">Reference proteome</keyword>
<proteinExistence type="predicted"/>
<dbReference type="Proteomes" id="UP001185028">
    <property type="component" value="Unassembled WGS sequence"/>
</dbReference>